<feature type="transmembrane region" description="Helical" evidence="1">
    <location>
        <begin position="12"/>
        <end position="32"/>
    </location>
</feature>
<keyword evidence="3" id="KW-1185">Reference proteome</keyword>
<evidence type="ECO:0000256" key="1">
    <source>
        <dbReference type="SAM" id="Phobius"/>
    </source>
</evidence>
<keyword evidence="1" id="KW-0812">Transmembrane</keyword>
<gene>
    <name evidence="2" type="ORF">HNR09_000268</name>
</gene>
<accession>A0A7Z0GJ14</accession>
<name>A0A7Z0GJ14_9MICC</name>
<evidence type="ECO:0000313" key="2">
    <source>
        <dbReference type="EMBL" id="NYJ76857.1"/>
    </source>
</evidence>
<feature type="transmembrane region" description="Helical" evidence="1">
    <location>
        <begin position="38"/>
        <end position="57"/>
    </location>
</feature>
<dbReference type="Proteomes" id="UP000535437">
    <property type="component" value="Unassembled WGS sequence"/>
</dbReference>
<keyword evidence="1" id="KW-1133">Transmembrane helix</keyword>
<protein>
    <submittedName>
        <fullName evidence="2">Putative membrane protein</fullName>
    </submittedName>
</protein>
<evidence type="ECO:0000313" key="3">
    <source>
        <dbReference type="Proteomes" id="UP000535437"/>
    </source>
</evidence>
<dbReference type="EMBL" id="JACCFY010000001">
    <property type="protein sequence ID" value="NYJ76857.1"/>
    <property type="molecule type" value="Genomic_DNA"/>
</dbReference>
<dbReference type="RefSeq" id="WP_179540418.1">
    <property type="nucleotide sequence ID" value="NZ_BAAALL010000010.1"/>
</dbReference>
<dbReference type="AlphaFoldDB" id="A0A7Z0GJ14"/>
<proteinExistence type="predicted"/>
<comment type="caution">
    <text evidence="2">The sequence shown here is derived from an EMBL/GenBank/DDBJ whole genome shotgun (WGS) entry which is preliminary data.</text>
</comment>
<organism evidence="2 3">
    <name type="scientific">Nesterenkonia xinjiangensis</name>
    <dbReference type="NCBI Taxonomy" id="225327"/>
    <lineage>
        <taxon>Bacteria</taxon>
        <taxon>Bacillati</taxon>
        <taxon>Actinomycetota</taxon>
        <taxon>Actinomycetes</taxon>
        <taxon>Micrococcales</taxon>
        <taxon>Micrococcaceae</taxon>
        <taxon>Nesterenkonia</taxon>
    </lineage>
</organism>
<keyword evidence="1" id="KW-0472">Membrane</keyword>
<sequence length="78" mass="8294">MVADMKIRRTRAVLLFILIAGLALGAFGLMIGIGLPGLILSVTGWIAFILAIVWLLVSALTRPAGPSHGTAWRPADRD</sequence>
<reference evidence="2 3" key="1">
    <citation type="submission" date="2020-07" db="EMBL/GenBank/DDBJ databases">
        <title>Sequencing the genomes of 1000 actinobacteria strains.</title>
        <authorList>
            <person name="Klenk H.-P."/>
        </authorList>
    </citation>
    <scope>NUCLEOTIDE SEQUENCE [LARGE SCALE GENOMIC DNA]</scope>
    <source>
        <strain evidence="2 3">DSM 15475</strain>
    </source>
</reference>